<protein>
    <submittedName>
        <fullName evidence="7">Uncharacterized YjgP/YjgQ family permease DR1075</fullName>
    </submittedName>
</protein>
<dbReference type="GO" id="GO:0015920">
    <property type="term" value="P:lipopolysaccharide transport"/>
    <property type="evidence" value="ECO:0007669"/>
    <property type="project" value="TreeGrafter"/>
</dbReference>
<reference evidence="7" key="1">
    <citation type="submission" date="2020-02" db="EMBL/GenBank/DDBJ databases">
        <authorList>
            <person name="Meier V. D."/>
        </authorList>
    </citation>
    <scope>NUCLEOTIDE SEQUENCE</scope>
    <source>
        <strain evidence="7">AVDCRST_MAG86</strain>
    </source>
</reference>
<keyword evidence="3 6" id="KW-0812">Transmembrane</keyword>
<keyword evidence="4 6" id="KW-1133">Transmembrane helix</keyword>
<accession>A0A6J4UNT3</accession>
<sequence>MLRRLDRYLLNESLPPFLFGLLLYSGLAVMSANLPRLGWIVGTPLGGLLYWLLLQFPAAIVQTLPIALLLAVLLSFGRLAAANELLAVQAGGIALRRLGAPLLVLGLLAAGFALSMNQWVLPWTNVRVGSLWWELTSGGGLYRLVQQKLPVGDYTLSFSAVTPDDELLGVRLEAWQDDELSVVLAERARFTGESLTLYGYHSARLDLGALTDASGDAETVLGNLVRLNNRATTPDAPLTLSFSEDPDALITRYSGGGFEDARSISQARQDAYDAGLGVTERRAAAVLFHRKLAEPFANLTLLAVALPLAVLHARSRSVAFGLSLSVTLAWYVLLTLGQLLAQAGVLPVWLGLWFGNALLLSVGLYLLYTRTNLR</sequence>
<organism evidence="7">
    <name type="scientific">uncultured Truepera sp</name>
    <dbReference type="NCBI Taxonomy" id="543023"/>
    <lineage>
        <taxon>Bacteria</taxon>
        <taxon>Thermotogati</taxon>
        <taxon>Deinococcota</taxon>
        <taxon>Deinococci</taxon>
        <taxon>Trueperales</taxon>
        <taxon>Trueperaceae</taxon>
        <taxon>Truepera</taxon>
        <taxon>environmental samples</taxon>
    </lineage>
</organism>
<evidence type="ECO:0000256" key="2">
    <source>
        <dbReference type="ARBA" id="ARBA00022475"/>
    </source>
</evidence>
<dbReference type="AlphaFoldDB" id="A0A6J4UNT3"/>
<feature type="transmembrane region" description="Helical" evidence="6">
    <location>
        <begin position="102"/>
        <end position="121"/>
    </location>
</feature>
<comment type="subcellular location">
    <subcellularLocation>
        <location evidence="1">Cell membrane</location>
        <topology evidence="1">Multi-pass membrane protein</topology>
    </subcellularLocation>
</comment>
<dbReference type="GO" id="GO:0043190">
    <property type="term" value="C:ATP-binding cassette (ABC) transporter complex"/>
    <property type="evidence" value="ECO:0007669"/>
    <property type="project" value="TreeGrafter"/>
</dbReference>
<name>A0A6J4UNT3_9DEIN</name>
<keyword evidence="5 6" id="KW-0472">Membrane</keyword>
<dbReference type="PANTHER" id="PTHR33529">
    <property type="entry name" value="SLR0882 PROTEIN-RELATED"/>
    <property type="match status" value="1"/>
</dbReference>
<evidence type="ECO:0000256" key="4">
    <source>
        <dbReference type="ARBA" id="ARBA00022989"/>
    </source>
</evidence>
<gene>
    <name evidence="7" type="ORF">AVDCRST_MAG86-361</name>
</gene>
<dbReference type="PANTHER" id="PTHR33529:SF2">
    <property type="entry name" value="LIPOPOLYSACCHARIDE EXPORT SYSTEM PERMEASE PROTEIN LPTG"/>
    <property type="match status" value="1"/>
</dbReference>
<feature type="transmembrane region" description="Helical" evidence="6">
    <location>
        <begin position="320"/>
        <end position="340"/>
    </location>
</feature>
<evidence type="ECO:0000256" key="3">
    <source>
        <dbReference type="ARBA" id="ARBA00022692"/>
    </source>
</evidence>
<keyword evidence="2" id="KW-1003">Cell membrane</keyword>
<dbReference type="EMBL" id="CADCWP010000013">
    <property type="protein sequence ID" value="CAA9555581.1"/>
    <property type="molecule type" value="Genomic_DNA"/>
</dbReference>
<dbReference type="InterPro" id="IPR005495">
    <property type="entry name" value="LptG/LptF_permease"/>
</dbReference>
<feature type="transmembrane region" description="Helical" evidence="6">
    <location>
        <begin position="13"/>
        <end position="30"/>
    </location>
</feature>
<feature type="transmembrane region" description="Helical" evidence="6">
    <location>
        <begin position="59"/>
        <end position="81"/>
    </location>
</feature>
<evidence type="ECO:0000256" key="1">
    <source>
        <dbReference type="ARBA" id="ARBA00004651"/>
    </source>
</evidence>
<evidence type="ECO:0000313" key="7">
    <source>
        <dbReference type="EMBL" id="CAA9555581.1"/>
    </source>
</evidence>
<feature type="transmembrane region" description="Helical" evidence="6">
    <location>
        <begin position="346"/>
        <end position="368"/>
    </location>
</feature>
<dbReference type="Pfam" id="PF03739">
    <property type="entry name" value="LptF_LptG"/>
    <property type="match status" value="1"/>
</dbReference>
<feature type="transmembrane region" description="Helical" evidence="6">
    <location>
        <begin position="296"/>
        <end position="313"/>
    </location>
</feature>
<evidence type="ECO:0000256" key="6">
    <source>
        <dbReference type="SAM" id="Phobius"/>
    </source>
</evidence>
<proteinExistence type="predicted"/>
<evidence type="ECO:0000256" key="5">
    <source>
        <dbReference type="ARBA" id="ARBA00023136"/>
    </source>
</evidence>